<evidence type="ECO:0000313" key="2">
    <source>
        <dbReference type="EMBL" id="OGG03094.1"/>
    </source>
</evidence>
<dbReference type="AlphaFoldDB" id="A0A1F5YSL6"/>
<dbReference type="Pfam" id="PF12706">
    <property type="entry name" value="Lactamase_B_2"/>
    <property type="match status" value="1"/>
</dbReference>
<dbReference type="STRING" id="1817867.A3F83_14470"/>
<dbReference type="InterPro" id="IPR001279">
    <property type="entry name" value="Metallo-B-lactamas"/>
</dbReference>
<dbReference type="SUPFAM" id="SSF56281">
    <property type="entry name" value="Metallo-hydrolase/oxidoreductase"/>
    <property type="match status" value="1"/>
</dbReference>
<reference evidence="2 3" key="1">
    <citation type="journal article" date="2016" name="Nat. Commun.">
        <title>Thousands of microbial genomes shed light on interconnected biogeochemical processes in an aquifer system.</title>
        <authorList>
            <person name="Anantharaman K."/>
            <person name="Brown C.T."/>
            <person name="Hug L.A."/>
            <person name="Sharon I."/>
            <person name="Castelle C.J."/>
            <person name="Probst A.J."/>
            <person name="Thomas B.C."/>
            <person name="Singh A."/>
            <person name="Wilkins M.J."/>
            <person name="Karaoz U."/>
            <person name="Brodie E.L."/>
            <person name="Williams K.H."/>
            <person name="Hubbard S.S."/>
            <person name="Banfield J.F."/>
        </authorList>
    </citation>
    <scope>NUCLEOTIDE SEQUENCE [LARGE SCALE GENOMIC DNA]</scope>
</reference>
<evidence type="ECO:0000259" key="1">
    <source>
        <dbReference type="Pfam" id="PF12706"/>
    </source>
</evidence>
<dbReference type="Gene3D" id="3.60.15.10">
    <property type="entry name" value="Ribonuclease Z/Hydroxyacylglutathione hydrolase-like"/>
    <property type="match status" value="1"/>
</dbReference>
<dbReference type="PANTHER" id="PTHR46018">
    <property type="entry name" value="ZINC PHOSPHODIESTERASE ELAC PROTEIN 1"/>
    <property type="match status" value="1"/>
</dbReference>
<dbReference type="Proteomes" id="UP000179129">
    <property type="component" value="Unassembled WGS sequence"/>
</dbReference>
<protein>
    <recommendedName>
        <fullName evidence="1">Metallo-beta-lactamase domain-containing protein</fullName>
    </recommendedName>
</protein>
<dbReference type="GO" id="GO:0042781">
    <property type="term" value="F:3'-tRNA processing endoribonuclease activity"/>
    <property type="evidence" value="ECO:0007669"/>
    <property type="project" value="TreeGrafter"/>
</dbReference>
<dbReference type="EMBL" id="MFIX01000160">
    <property type="protein sequence ID" value="OGG03094.1"/>
    <property type="molecule type" value="Genomic_DNA"/>
</dbReference>
<dbReference type="PANTHER" id="PTHR46018:SF2">
    <property type="entry name" value="ZINC PHOSPHODIESTERASE ELAC PROTEIN 1"/>
    <property type="match status" value="1"/>
</dbReference>
<feature type="domain" description="Metallo-beta-lactamase" evidence="1">
    <location>
        <begin position="49"/>
        <end position="223"/>
    </location>
</feature>
<accession>A0A1F5YSL6</accession>
<proteinExistence type="predicted"/>
<name>A0A1F5YSL6_9BACT</name>
<organism evidence="2 3">
    <name type="scientific">Candidatus Glassbacteria bacterium RIFCSPLOWO2_12_FULL_58_11</name>
    <dbReference type="NCBI Taxonomy" id="1817867"/>
    <lineage>
        <taxon>Bacteria</taxon>
        <taxon>Candidatus Glassiibacteriota</taxon>
    </lineage>
</organism>
<sequence>MRLTVLGSGTLVPHSERGTPGFLVVAGEQGREEKLLFDGGSGTLYRLARAGEDWREISHIFYTHYHPDHTLDLVSFLFACNYAPGSERTARLYIYGPAGLKEFYSRISLAWPSVIPKKYSLELRELEPGAVVQGEAGWQVESGLMDHGDSGGLGYRISFEGQALTLSGDTQYCAELVRLARGADLLVCECSADESHRVEGHLSPEGVARIARESGVKRVLLTHVYPPLDPETVAGQCATLCSAQVTAASDLVSYEI</sequence>
<dbReference type="InterPro" id="IPR036866">
    <property type="entry name" value="RibonucZ/Hydroxyglut_hydro"/>
</dbReference>
<dbReference type="CDD" id="cd16272">
    <property type="entry name" value="RNaseZ_MBL-fold"/>
    <property type="match status" value="1"/>
</dbReference>
<comment type="caution">
    <text evidence="2">The sequence shown here is derived from an EMBL/GenBank/DDBJ whole genome shotgun (WGS) entry which is preliminary data.</text>
</comment>
<evidence type="ECO:0000313" key="3">
    <source>
        <dbReference type="Proteomes" id="UP000179129"/>
    </source>
</evidence>
<gene>
    <name evidence="2" type="ORF">A3F83_14470</name>
</gene>